<dbReference type="AlphaFoldDB" id="F5J1F5"/>
<keyword evidence="1" id="KW-0472">Membrane</keyword>
<keyword evidence="3" id="KW-1185">Reference proteome</keyword>
<name>F5J1F5_9BACT</name>
<gene>
    <name evidence="2" type="ORF">HMPREF9455_03172</name>
</gene>
<proteinExistence type="predicted"/>
<comment type="caution">
    <text evidence="2">The sequence shown here is derived from an EMBL/GenBank/DDBJ whole genome shotgun (WGS) entry which is preliminary data.</text>
</comment>
<organism evidence="2 3">
    <name type="scientific">Dysgonomonas gadei ATCC BAA-286</name>
    <dbReference type="NCBI Taxonomy" id="742766"/>
    <lineage>
        <taxon>Bacteria</taxon>
        <taxon>Pseudomonadati</taxon>
        <taxon>Bacteroidota</taxon>
        <taxon>Bacteroidia</taxon>
        <taxon>Bacteroidales</taxon>
        <taxon>Dysgonomonadaceae</taxon>
        <taxon>Dysgonomonas</taxon>
    </lineage>
</organism>
<evidence type="ECO:0000256" key="1">
    <source>
        <dbReference type="SAM" id="Phobius"/>
    </source>
</evidence>
<dbReference type="HOGENOM" id="CLU_2878650_0_0_10"/>
<sequence length="63" mass="7531">MFIFNVLMISRLSVFGQLCTESNIRASMFYCYFLLLDALYLTFLIIFMEFISKRNLSYKLLSH</sequence>
<feature type="transmembrane region" description="Helical" evidence="1">
    <location>
        <begin position="27"/>
        <end position="51"/>
    </location>
</feature>
<protein>
    <submittedName>
        <fullName evidence="2">Uncharacterized protein</fullName>
    </submittedName>
</protein>
<dbReference type="EMBL" id="ADLV01000036">
    <property type="protein sequence ID" value="EGK00529.1"/>
    <property type="molecule type" value="Genomic_DNA"/>
</dbReference>
<dbReference type="STRING" id="742766.HMPREF9455_03172"/>
<reference evidence="2 3" key="1">
    <citation type="submission" date="2011-04" db="EMBL/GenBank/DDBJ databases">
        <title>The Genome Sequence of Dysgonomonas gadei ATCC BAA-286.</title>
        <authorList>
            <consortium name="The Broad Institute Genome Sequencing Platform"/>
            <person name="Earl A."/>
            <person name="Ward D."/>
            <person name="Feldgarden M."/>
            <person name="Gevers D."/>
            <person name="Pudlo N."/>
            <person name="Martens E."/>
            <person name="Allen-Vercoe E."/>
            <person name="Young S.K."/>
            <person name="Zeng Q."/>
            <person name="Gargeya S."/>
            <person name="Fitzgerald M."/>
            <person name="Haas B."/>
            <person name="Abouelleil A."/>
            <person name="Alvarado L."/>
            <person name="Arachchi H.M."/>
            <person name="Berlin A."/>
            <person name="Brown A."/>
            <person name="Chapman S.B."/>
            <person name="Chen Z."/>
            <person name="Dunbar C."/>
            <person name="Freedman E."/>
            <person name="Gearin G."/>
            <person name="Gellesch M."/>
            <person name="Goldberg J."/>
            <person name="Griggs A."/>
            <person name="Gujja S."/>
            <person name="Heiman D."/>
            <person name="Howarth C."/>
            <person name="Larson L."/>
            <person name="Lui A."/>
            <person name="MacDonald P.J.P."/>
            <person name="Mehta T."/>
            <person name="Montmayeur A."/>
            <person name="Murphy C."/>
            <person name="Neiman D."/>
            <person name="Pearson M."/>
            <person name="Priest M."/>
            <person name="Roberts A."/>
            <person name="Saif S."/>
            <person name="Shea T."/>
            <person name="Shenoy N."/>
            <person name="Sisk P."/>
            <person name="Stolte C."/>
            <person name="Sykes S."/>
            <person name="Yandava C."/>
            <person name="Wortman J."/>
            <person name="Nusbaum C."/>
            <person name="Birren B."/>
        </authorList>
    </citation>
    <scope>NUCLEOTIDE SEQUENCE [LARGE SCALE GENOMIC DNA]</scope>
    <source>
        <strain evidence="2 3">ATCC BAA-286</strain>
    </source>
</reference>
<dbReference type="Proteomes" id="UP000004913">
    <property type="component" value="Unassembled WGS sequence"/>
</dbReference>
<accession>F5J1F5</accession>
<keyword evidence="1" id="KW-0812">Transmembrane</keyword>
<evidence type="ECO:0000313" key="3">
    <source>
        <dbReference type="Proteomes" id="UP000004913"/>
    </source>
</evidence>
<evidence type="ECO:0000313" key="2">
    <source>
        <dbReference type="EMBL" id="EGK00529.1"/>
    </source>
</evidence>
<keyword evidence="1" id="KW-1133">Transmembrane helix</keyword>